<dbReference type="InterPro" id="IPR029343">
    <property type="entry name" value="CCDC14"/>
</dbReference>
<sequence length="489" mass="55097">MSKPKQGLVGKPSKASLKSRGLSTSNNTLRPGSSDACYSLYSTDSEDNVSGVNRGLDKCAELLTNILEIKYERKGMKKSAYSAGKQHIQPAIPKNKKAKSAPHSKSGSTKIKPKATINIPTGEIGSNVQKSKIAYNERVVASTPVLTAEQRRHMQELHKRENALTEQIQLLQEEYNKLEKHSDTETSPQTGHTQPAVMTDDNHRELQETKSSRRSLDFSTSAEKPFVDNPQTQRNSSTNDNVKESLSEGIRSEVEKTRKVQFVTRVPELQRAETNIEENTCENTSLTQEDQGIGSAGQSPKIGETEEIRKGNSKPESPQRYTDHLRILAYLVGELRAILASSGDNEVDRLLTEIESEIRLLTSYSVHSPHLSPGLKEPRPSPRGKVVKKQHDIDTEIALQPFRSENSDLRRKLRIANQKTRDLEEQLQKAEENRKEYPSEEGVVEHLHKQLFVEKENVRQLRQQNEQAEKVIAQRNKENSNFQDLVAEK</sequence>
<feature type="compositionally biased region" description="Polar residues" evidence="2">
    <location>
        <begin position="229"/>
        <end position="240"/>
    </location>
</feature>
<dbReference type="PANTHER" id="PTHR22367:SF2">
    <property type="entry name" value="COILED-COIL DOMAIN-CONTAINING PROTEIN 14"/>
    <property type="match status" value="1"/>
</dbReference>
<keyword evidence="1" id="KW-0175">Coiled coil</keyword>
<dbReference type="GO" id="GO:0034451">
    <property type="term" value="C:centriolar satellite"/>
    <property type="evidence" value="ECO:0007669"/>
    <property type="project" value="TreeGrafter"/>
</dbReference>
<dbReference type="GO" id="GO:0071539">
    <property type="term" value="P:protein localization to centrosome"/>
    <property type="evidence" value="ECO:0007669"/>
    <property type="project" value="TreeGrafter"/>
</dbReference>
<feature type="non-terminal residue" evidence="3">
    <location>
        <position position="1"/>
    </location>
</feature>
<dbReference type="Pfam" id="PF15254">
    <property type="entry name" value="CCDC14"/>
    <property type="match status" value="2"/>
</dbReference>
<dbReference type="PANTHER" id="PTHR22367">
    <property type="entry name" value="COILED-COIL DOMAIN-CONTAINING PROTEIN 14"/>
    <property type="match status" value="1"/>
</dbReference>
<evidence type="ECO:0000313" key="3">
    <source>
        <dbReference type="EMBL" id="CAB4028549.1"/>
    </source>
</evidence>
<name>A0A6S7L7V0_PARCT</name>
<organism evidence="3 4">
    <name type="scientific">Paramuricea clavata</name>
    <name type="common">Red gorgonian</name>
    <name type="synonym">Violescent sea-whip</name>
    <dbReference type="NCBI Taxonomy" id="317549"/>
    <lineage>
        <taxon>Eukaryota</taxon>
        <taxon>Metazoa</taxon>
        <taxon>Cnidaria</taxon>
        <taxon>Anthozoa</taxon>
        <taxon>Octocorallia</taxon>
        <taxon>Malacalcyonacea</taxon>
        <taxon>Plexauridae</taxon>
        <taxon>Paramuricea</taxon>
    </lineage>
</organism>
<dbReference type="AlphaFoldDB" id="A0A6S7L7V0"/>
<feature type="region of interest" description="Disordered" evidence="2">
    <location>
        <begin position="1"/>
        <end position="37"/>
    </location>
</feature>
<dbReference type="EMBL" id="CACRXK020015554">
    <property type="protein sequence ID" value="CAB4028549.1"/>
    <property type="molecule type" value="Genomic_DNA"/>
</dbReference>
<protein>
    <submittedName>
        <fullName evidence="3">Uncharacterized protein</fullName>
    </submittedName>
</protein>
<keyword evidence="4" id="KW-1185">Reference proteome</keyword>
<dbReference type="Proteomes" id="UP001152795">
    <property type="component" value="Unassembled WGS sequence"/>
</dbReference>
<feature type="coiled-coil region" evidence="1">
    <location>
        <begin position="406"/>
        <end position="481"/>
    </location>
</feature>
<feature type="compositionally biased region" description="Polar residues" evidence="2">
    <location>
        <begin position="21"/>
        <end position="31"/>
    </location>
</feature>
<dbReference type="OrthoDB" id="10014807at2759"/>
<evidence type="ECO:0000256" key="1">
    <source>
        <dbReference type="SAM" id="Coils"/>
    </source>
</evidence>
<evidence type="ECO:0000256" key="2">
    <source>
        <dbReference type="SAM" id="MobiDB-lite"/>
    </source>
</evidence>
<feature type="region of interest" description="Disordered" evidence="2">
    <location>
        <begin position="80"/>
        <end position="123"/>
    </location>
</feature>
<evidence type="ECO:0000313" key="4">
    <source>
        <dbReference type="Proteomes" id="UP001152795"/>
    </source>
</evidence>
<gene>
    <name evidence="3" type="ORF">PACLA_8A000594</name>
</gene>
<feature type="compositionally biased region" description="Basic and acidic residues" evidence="2">
    <location>
        <begin position="200"/>
        <end position="216"/>
    </location>
</feature>
<proteinExistence type="predicted"/>
<comment type="caution">
    <text evidence="3">The sequence shown here is derived from an EMBL/GenBank/DDBJ whole genome shotgun (WGS) entry which is preliminary data.</text>
</comment>
<feature type="region of interest" description="Disordered" evidence="2">
    <location>
        <begin position="286"/>
        <end position="319"/>
    </location>
</feature>
<feature type="region of interest" description="Disordered" evidence="2">
    <location>
        <begin position="178"/>
        <end position="250"/>
    </location>
</feature>
<reference evidence="3" key="1">
    <citation type="submission" date="2020-04" db="EMBL/GenBank/DDBJ databases">
        <authorList>
            <person name="Alioto T."/>
            <person name="Alioto T."/>
            <person name="Gomez Garrido J."/>
        </authorList>
    </citation>
    <scope>NUCLEOTIDE SEQUENCE</scope>
    <source>
        <strain evidence="3">A484AB</strain>
    </source>
</reference>
<feature type="compositionally biased region" description="Basic and acidic residues" evidence="2">
    <location>
        <begin position="241"/>
        <end position="250"/>
    </location>
</feature>
<accession>A0A6S7L7V0</accession>